<dbReference type="PANTHER" id="PTHR33361">
    <property type="entry name" value="GLR0591 PROTEIN"/>
    <property type="match status" value="1"/>
</dbReference>
<evidence type="ECO:0000313" key="2">
    <source>
        <dbReference type="EMBL" id="KAB5484759.1"/>
    </source>
</evidence>
<evidence type="ECO:0000313" key="3">
    <source>
        <dbReference type="Proteomes" id="UP000319204"/>
    </source>
</evidence>
<keyword evidence="1" id="KW-0732">Signal</keyword>
<name>A0A5N5IKJ0_9FLAO</name>
<dbReference type="AlphaFoldDB" id="A0A5N5IKJ0"/>
<dbReference type="OrthoDB" id="9760040at2"/>
<protein>
    <submittedName>
        <fullName evidence="2">DUF885 domain-containing protein</fullName>
    </submittedName>
</protein>
<dbReference type="RefSeq" id="WP_151891590.1">
    <property type="nucleotide sequence ID" value="NZ_VNIK02000015.1"/>
</dbReference>
<keyword evidence="3" id="KW-1185">Reference proteome</keyword>
<sequence length="591" mass="68930">MRNKKIVWIASAILFMGSISMRLNAQAKQEALYVPCEEMPDLMTKYNADYGSLVRFYAPGARGFWGRTNDPGGSPERRARMTKLRNDYLAKLEKLDFNSLPQECKADYVLFKRDLEMENAEAKEQEVVYQKIKKWFPFSNNIYSYLELRRRGHQPDATKMAKEWNDVVVQLKTLKTQLEETTTLAKDEVEEALLVITDLKNSAENVYSFYNGYDPLFTWWMPTVYEEMDKSFDEYVKTFNNKVDKGKPVDESGIVGNPVGREELMKQLEYEMIDYTPEELIKLANEEFAWCDAELLKASQEMGFGNDWQAAQEKVKNAYVEPGKQPELILRLYTEAVDFLKKNDLITLPPLAEEVWGMGMMSPERQLVNPFFTGGSSISISYPTDAMTYEQRMMSMRGNNPHFSMATVHHELLAGHNLQGFMNSRHRTYRNFGTPFWTEGWALYWELLLWDKGFPQGPEDRIGMLFWHMHRCARIIFSLNYHLGKWTPQECIDFLVDRVGHERANAEGEVRRSFVGNYPPLYQLAYLTGGRQFYALHKELVDSGKMTNKEFHDRIITMNAMPVEMIKAIMTDQKISKNYKAKWKFYDPPKQ</sequence>
<accession>A0A5N5IKJ0</accession>
<feature type="signal peptide" evidence="1">
    <location>
        <begin position="1"/>
        <end position="27"/>
    </location>
</feature>
<reference evidence="2" key="1">
    <citation type="submission" date="2019-10" db="EMBL/GenBank/DDBJ databases">
        <title>Muricauda hadale sp. nov., a piezophilic bacterium isolated from hadopelagic water of the Mariana Trench.</title>
        <authorList>
            <person name="Wei Y."/>
        </authorList>
    </citation>
    <scope>NUCLEOTIDE SEQUENCE [LARGE SCALE GENOMIC DNA]</scope>
    <source>
        <strain evidence="2">MT-229</strain>
    </source>
</reference>
<comment type="caution">
    <text evidence="2">The sequence shown here is derived from an EMBL/GenBank/DDBJ whole genome shotgun (WGS) entry which is preliminary data.</text>
</comment>
<proteinExistence type="predicted"/>
<dbReference type="Pfam" id="PF05960">
    <property type="entry name" value="DUF885"/>
    <property type="match status" value="1"/>
</dbReference>
<dbReference type="InterPro" id="IPR010281">
    <property type="entry name" value="DUF885"/>
</dbReference>
<gene>
    <name evidence="2" type="ORF">FOT42_016345</name>
</gene>
<dbReference type="Proteomes" id="UP000319204">
    <property type="component" value="Unassembled WGS sequence"/>
</dbReference>
<organism evidence="2 3">
    <name type="scientific">Flagellimonas hadalis</name>
    <dbReference type="NCBI Taxonomy" id="2597517"/>
    <lineage>
        <taxon>Bacteria</taxon>
        <taxon>Pseudomonadati</taxon>
        <taxon>Bacteroidota</taxon>
        <taxon>Flavobacteriia</taxon>
        <taxon>Flavobacteriales</taxon>
        <taxon>Flavobacteriaceae</taxon>
        <taxon>Flagellimonas</taxon>
    </lineage>
</organism>
<evidence type="ECO:0000256" key="1">
    <source>
        <dbReference type="SAM" id="SignalP"/>
    </source>
</evidence>
<dbReference type="EMBL" id="VNIK02000015">
    <property type="protein sequence ID" value="KAB5484759.1"/>
    <property type="molecule type" value="Genomic_DNA"/>
</dbReference>
<feature type="chain" id="PRO_5024364330" evidence="1">
    <location>
        <begin position="28"/>
        <end position="591"/>
    </location>
</feature>
<dbReference type="PANTHER" id="PTHR33361:SF2">
    <property type="entry name" value="DUF885 DOMAIN-CONTAINING PROTEIN"/>
    <property type="match status" value="1"/>
</dbReference>